<protein>
    <submittedName>
        <fullName evidence="5">RibD family protein</fullName>
    </submittedName>
</protein>
<dbReference type="RefSeq" id="WP_147452475.1">
    <property type="nucleotide sequence ID" value="NZ_RAWI01000169.1"/>
</dbReference>
<organism evidence="5 6">
    <name type="scientific">Corallococcus praedator</name>
    <dbReference type="NCBI Taxonomy" id="2316724"/>
    <lineage>
        <taxon>Bacteria</taxon>
        <taxon>Pseudomonadati</taxon>
        <taxon>Myxococcota</taxon>
        <taxon>Myxococcia</taxon>
        <taxon>Myxococcales</taxon>
        <taxon>Cystobacterineae</taxon>
        <taxon>Myxococcaceae</taxon>
        <taxon>Corallococcus</taxon>
    </lineage>
</organism>
<dbReference type="InterPro" id="IPR024072">
    <property type="entry name" value="DHFR-like_dom_sf"/>
</dbReference>
<sequence length="186" mass="19982">MKPHVICHMVSSIDGRILLEHWPEPGTAHAEYERTADTFDADAWMCGRITMEDFAAQGRIPKPTPAAPLPRTDFIACKDADSHAIALDAHGKLNWESGDLDGDHLIVVLTESASDAHLAHLRERGVSYVFGGKHDIDFARALETLGQEFGIKTVLLEGGGGINGSLLAAGLIDEVSLLIHPTADGI</sequence>
<comment type="caution">
    <text evidence="5">The sequence shown here is derived from an EMBL/GenBank/DDBJ whole genome shotgun (WGS) entry which is preliminary data.</text>
</comment>
<dbReference type="SUPFAM" id="SSF53597">
    <property type="entry name" value="Dihydrofolate reductase-like"/>
    <property type="match status" value="1"/>
</dbReference>
<dbReference type="Proteomes" id="UP000278907">
    <property type="component" value="Unassembled WGS sequence"/>
</dbReference>
<dbReference type="EMBL" id="RAWI01000169">
    <property type="protein sequence ID" value="RKI05850.1"/>
    <property type="molecule type" value="Genomic_DNA"/>
</dbReference>
<gene>
    <name evidence="5" type="ORF">D7Y13_21640</name>
</gene>
<keyword evidence="6" id="KW-1185">Reference proteome</keyword>
<dbReference type="Gene3D" id="3.40.430.10">
    <property type="entry name" value="Dihydrofolate Reductase, subunit A"/>
    <property type="match status" value="1"/>
</dbReference>
<dbReference type="Pfam" id="PF01872">
    <property type="entry name" value="RibD_C"/>
    <property type="match status" value="1"/>
</dbReference>
<evidence type="ECO:0000259" key="4">
    <source>
        <dbReference type="Pfam" id="PF01872"/>
    </source>
</evidence>
<dbReference type="PANTHER" id="PTHR38011:SF7">
    <property type="entry name" value="2,5-DIAMINO-6-RIBOSYLAMINO-4(3H)-PYRIMIDINONE 5'-PHOSPHATE REDUCTASE"/>
    <property type="match status" value="1"/>
</dbReference>
<comment type="pathway">
    <text evidence="1">Cofactor biosynthesis; riboflavin biosynthesis.</text>
</comment>
<accession>A0ABX9QHC6</accession>
<name>A0ABX9QHC6_9BACT</name>
<evidence type="ECO:0000313" key="6">
    <source>
        <dbReference type="Proteomes" id="UP000278907"/>
    </source>
</evidence>
<feature type="domain" description="Bacterial bifunctional deaminase-reductase C-terminal" evidence="4">
    <location>
        <begin position="3"/>
        <end position="182"/>
    </location>
</feature>
<proteinExistence type="predicted"/>
<dbReference type="InterPro" id="IPR002734">
    <property type="entry name" value="RibDG_C"/>
</dbReference>
<evidence type="ECO:0000256" key="1">
    <source>
        <dbReference type="ARBA" id="ARBA00005104"/>
    </source>
</evidence>
<dbReference type="InterPro" id="IPR050765">
    <property type="entry name" value="Riboflavin_Biosynth_HTPR"/>
</dbReference>
<dbReference type="PANTHER" id="PTHR38011">
    <property type="entry name" value="DIHYDROFOLATE REDUCTASE FAMILY PROTEIN (AFU_ORTHOLOGUE AFUA_8G06820)"/>
    <property type="match status" value="1"/>
</dbReference>
<evidence type="ECO:0000256" key="2">
    <source>
        <dbReference type="ARBA" id="ARBA00022857"/>
    </source>
</evidence>
<evidence type="ECO:0000256" key="3">
    <source>
        <dbReference type="ARBA" id="ARBA00023002"/>
    </source>
</evidence>
<reference evidence="5 6" key="1">
    <citation type="submission" date="2018-09" db="EMBL/GenBank/DDBJ databases">
        <authorList>
            <person name="Livingstone P.G."/>
            <person name="Whitworth D.E."/>
        </authorList>
    </citation>
    <scope>NUCLEOTIDE SEQUENCE [LARGE SCALE GENOMIC DNA]</scope>
    <source>
        <strain evidence="5 6">CA031B</strain>
    </source>
</reference>
<evidence type="ECO:0000313" key="5">
    <source>
        <dbReference type="EMBL" id="RKI05850.1"/>
    </source>
</evidence>
<feature type="non-terminal residue" evidence="5">
    <location>
        <position position="186"/>
    </location>
</feature>
<keyword evidence="3" id="KW-0560">Oxidoreductase</keyword>
<keyword evidence="2" id="KW-0521">NADP</keyword>